<dbReference type="GO" id="GO:0044877">
    <property type="term" value="F:protein-containing complex binding"/>
    <property type="evidence" value="ECO:0007669"/>
    <property type="project" value="TreeGrafter"/>
</dbReference>
<keyword evidence="3" id="KW-1185">Reference proteome</keyword>
<dbReference type="OrthoDB" id="9807212at2"/>
<protein>
    <submittedName>
        <fullName evidence="2">NADH dehydrogenase</fullName>
    </submittedName>
</protein>
<sequence>MRVLITGSTGFVGRYIVENLLNEGYEIASPVRNVDKLKNLYGERVKAYKVNFEDIPSIKYAFEDFKPDYLIHLIGILYQEPSKGITFYKVHYLYSKNLYQVAKEYGVKKVLHMSTLGTHPDAPSSYHKTKYMAEQELINTGLDYTIFRPSIILGPQQRLFFDMWKITRYLPVIALPGGGSYLFQPVDVRDLACCFSQALKDEQTTRKIYEVCGDKRVSFKELLEDIFSYWNRKVVLVPVPKALMYIGGLIAEKVLEPPPFSSDQVLMMWRDNVCGLDTDVESQAVQKLCGKEPIPYEESLRWSLEGFKKLL</sequence>
<name>A0A285P473_9AQUI</name>
<dbReference type="InterPro" id="IPR051207">
    <property type="entry name" value="ComplexI_NDUFA9_subunit"/>
</dbReference>
<gene>
    <name evidence="2" type="ORF">SAMN06265353_1159</name>
</gene>
<dbReference type="EMBL" id="OBEN01000006">
    <property type="protein sequence ID" value="SNZ14661.1"/>
    <property type="molecule type" value="Genomic_DNA"/>
</dbReference>
<dbReference type="AlphaFoldDB" id="A0A285P473"/>
<dbReference type="InterPro" id="IPR001509">
    <property type="entry name" value="Epimerase_deHydtase"/>
</dbReference>
<organism evidence="2 3">
    <name type="scientific">Hydrogenobacter hydrogenophilus</name>
    <dbReference type="NCBI Taxonomy" id="35835"/>
    <lineage>
        <taxon>Bacteria</taxon>
        <taxon>Pseudomonadati</taxon>
        <taxon>Aquificota</taxon>
        <taxon>Aquificia</taxon>
        <taxon>Aquificales</taxon>
        <taxon>Aquificaceae</taxon>
        <taxon>Hydrogenobacter</taxon>
    </lineage>
</organism>
<dbReference type="Proteomes" id="UP000218627">
    <property type="component" value="Unassembled WGS sequence"/>
</dbReference>
<dbReference type="FunFam" id="3.40.50.720:FF:000702">
    <property type="entry name" value="NADH dehydrogenase (Ubiquinone)"/>
    <property type="match status" value="1"/>
</dbReference>
<evidence type="ECO:0000313" key="3">
    <source>
        <dbReference type="Proteomes" id="UP000218627"/>
    </source>
</evidence>
<reference evidence="3" key="1">
    <citation type="submission" date="2017-09" db="EMBL/GenBank/DDBJ databases">
        <authorList>
            <person name="Varghese N."/>
            <person name="Submissions S."/>
        </authorList>
    </citation>
    <scope>NUCLEOTIDE SEQUENCE [LARGE SCALE GENOMIC DNA]</scope>
    <source>
        <strain evidence="3">DSM 2913</strain>
    </source>
</reference>
<feature type="domain" description="NAD-dependent epimerase/dehydratase" evidence="1">
    <location>
        <begin position="3"/>
        <end position="211"/>
    </location>
</feature>
<evidence type="ECO:0000313" key="2">
    <source>
        <dbReference type="EMBL" id="SNZ14661.1"/>
    </source>
</evidence>
<dbReference type="Gene3D" id="3.40.50.720">
    <property type="entry name" value="NAD(P)-binding Rossmann-like Domain"/>
    <property type="match status" value="1"/>
</dbReference>
<dbReference type="PANTHER" id="PTHR12126">
    <property type="entry name" value="NADH-UBIQUINONE OXIDOREDUCTASE 39 KDA SUBUNIT-RELATED"/>
    <property type="match status" value="1"/>
</dbReference>
<proteinExistence type="predicted"/>
<dbReference type="Pfam" id="PF01370">
    <property type="entry name" value="Epimerase"/>
    <property type="match status" value="1"/>
</dbReference>
<dbReference type="SUPFAM" id="SSF51735">
    <property type="entry name" value="NAD(P)-binding Rossmann-fold domains"/>
    <property type="match status" value="1"/>
</dbReference>
<dbReference type="PANTHER" id="PTHR12126:SF11">
    <property type="entry name" value="NADH DEHYDROGENASE [UBIQUINONE] 1 ALPHA SUBCOMPLEX SUBUNIT 9, MITOCHONDRIAL"/>
    <property type="match status" value="1"/>
</dbReference>
<dbReference type="InterPro" id="IPR036291">
    <property type="entry name" value="NAD(P)-bd_dom_sf"/>
</dbReference>
<dbReference type="RefSeq" id="WP_096602305.1">
    <property type="nucleotide sequence ID" value="NZ_OBEN01000006.1"/>
</dbReference>
<evidence type="ECO:0000259" key="1">
    <source>
        <dbReference type="Pfam" id="PF01370"/>
    </source>
</evidence>
<accession>A0A285P473</accession>